<proteinExistence type="predicted"/>
<dbReference type="InterPro" id="IPR001878">
    <property type="entry name" value="Znf_CCHC"/>
</dbReference>
<dbReference type="InterPro" id="IPR054722">
    <property type="entry name" value="PolX-like_BBD"/>
</dbReference>
<protein>
    <recommendedName>
        <fullName evidence="2">CCHC-type domain-containing protein</fullName>
    </recommendedName>
</protein>
<sequence>MGQGVFQQHHAVRFPDARQKKLAIRPFNGKEVYVGLGSGFLEWGRRFERQEVLAQSACGFLWPEEVKIDLLGHYLAGTAEKYYHKQVESWVGAMPTLQYVMEQMLEIYKTHITPAMGMALFVQPKESKRTWAEHFMYLVAISDATGGGADYMVLNNIVEYASEEMKLVLKAKVDNSRTDYLRQAEELAHFAQAWETDRSKGKNFGCEVVSAVSERRTETRRCHGCGEVGHLRASCPEKKKLPDFSLAVGDLAGELTGTWILDSGSSRHLVSDMTWLENAETCNDRCTQPNGEPLAVTMKGSVTLKVSAGGAEQTVELTNVYYAENVVHNLISMDDES</sequence>
<reference evidence="4" key="1">
    <citation type="submission" date="2017-03" db="EMBL/GenBank/DDBJ databases">
        <title>Phytopthora megakarya and P. palmivora, two closely related causual agents of cacao black pod achieved similar genome size and gene model numbers by different mechanisms.</title>
        <authorList>
            <person name="Ali S."/>
            <person name="Shao J."/>
            <person name="Larry D.J."/>
            <person name="Kronmiller B."/>
            <person name="Shen D."/>
            <person name="Strem M.D."/>
            <person name="Melnick R.L."/>
            <person name="Guiltinan M.J."/>
            <person name="Tyler B.M."/>
            <person name="Meinhardt L.W."/>
            <person name="Bailey B.A."/>
        </authorList>
    </citation>
    <scope>NUCLEOTIDE SEQUENCE [LARGE SCALE GENOMIC DNA]</scope>
    <source>
        <strain evidence="4">zdho120</strain>
    </source>
</reference>
<accession>A0A225VJ98</accession>
<name>A0A225VJ98_9STRA</name>
<feature type="domain" description="CCHC-type" evidence="2">
    <location>
        <begin position="220"/>
        <end position="237"/>
    </location>
</feature>
<dbReference type="Pfam" id="PF22936">
    <property type="entry name" value="Pol_BBD"/>
    <property type="match status" value="1"/>
</dbReference>
<dbReference type="GO" id="GO:0008270">
    <property type="term" value="F:zinc ion binding"/>
    <property type="evidence" value="ECO:0007669"/>
    <property type="project" value="UniProtKB-KW"/>
</dbReference>
<gene>
    <name evidence="3" type="ORF">PHMEG_00023061</name>
</gene>
<keyword evidence="1" id="KW-0862">Zinc</keyword>
<dbReference type="GO" id="GO:0003676">
    <property type="term" value="F:nucleic acid binding"/>
    <property type="evidence" value="ECO:0007669"/>
    <property type="project" value="InterPro"/>
</dbReference>
<comment type="caution">
    <text evidence="3">The sequence shown here is derived from an EMBL/GenBank/DDBJ whole genome shotgun (WGS) entry which is preliminary data.</text>
</comment>
<dbReference type="InterPro" id="IPR036875">
    <property type="entry name" value="Znf_CCHC_sf"/>
</dbReference>
<evidence type="ECO:0000259" key="2">
    <source>
        <dbReference type="PROSITE" id="PS50158"/>
    </source>
</evidence>
<keyword evidence="1" id="KW-0863">Zinc-finger</keyword>
<dbReference type="STRING" id="4795.A0A225VJ98"/>
<dbReference type="Proteomes" id="UP000198211">
    <property type="component" value="Unassembled WGS sequence"/>
</dbReference>
<dbReference type="EMBL" id="NBNE01004690">
    <property type="protein sequence ID" value="OWZ04948.1"/>
    <property type="molecule type" value="Genomic_DNA"/>
</dbReference>
<dbReference type="OrthoDB" id="123609at2759"/>
<evidence type="ECO:0000313" key="3">
    <source>
        <dbReference type="EMBL" id="OWZ04948.1"/>
    </source>
</evidence>
<organism evidence="3 4">
    <name type="scientific">Phytophthora megakarya</name>
    <dbReference type="NCBI Taxonomy" id="4795"/>
    <lineage>
        <taxon>Eukaryota</taxon>
        <taxon>Sar</taxon>
        <taxon>Stramenopiles</taxon>
        <taxon>Oomycota</taxon>
        <taxon>Peronosporomycetes</taxon>
        <taxon>Peronosporales</taxon>
        <taxon>Peronosporaceae</taxon>
        <taxon>Phytophthora</taxon>
    </lineage>
</organism>
<evidence type="ECO:0000313" key="4">
    <source>
        <dbReference type="Proteomes" id="UP000198211"/>
    </source>
</evidence>
<dbReference type="SUPFAM" id="SSF57756">
    <property type="entry name" value="Retrovirus zinc finger-like domains"/>
    <property type="match status" value="1"/>
</dbReference>
<keyword evidence="1" id="KW-0479">Metal-binding</keyword>
<dbReference type="AlphaFoldDB" id="A0A225VJ98"/>
<evidence type="ECO:0000256" key="1">
    <source>
        <dbReference type="PROSITE-ProRule" id="PRU00047"/>
    </source>
</evidence>
<dbReference type="PROSITE" id="PS50158">
    <property type="entry name" value="ZF_CCHC"/>
    <property type="match status" value="1"/>
</dbReference>
<keyword evidence="4" id="KW-1185">Reference proteome</keyword>